<dbReference type="InterPro" id="IPR001841">
    <property type="entry name" value="Znf_RING"/>
</dbReference>
<dbReference type="AlphaFoldDB" id="A0ABD3XPI3"/>
<evidence type="ECO:0000259" key="5">
    <source>
        <dbReference type="PROSITE" id="PS50089"/>
    </source>
</evidence>
<dbReference type="CDD" id="cd19756">
    <property type="entry name" value="Bbox2"/>
    <property type="match status" value="1"/>
</dbReference>
<dbReference type="GO" id="GO:0008270">
    <property type="term" value="F:zinc ion binding"/>
    <property type="evidence" value="ECO:0007669"/>
    <property type="project" value="UniProtKB-KW"/>
</dbReference>
<dbReference type="InterPro" id="IPR013083">
    <property type="entry name" value="Znf_RING/FYVE/PHD"/>
</dbReference>
<keyword evidence="3" id="KW-0862">Zinc</keyword>
<dbReference type="Proteomes" id="UP001634394">
    <property type="component" value="Unassembled WGS sequence"/>
</dbReference>
<dbReference type="Gene3D" id="2.120.10.30">
    <property type="entry name" value="TolB, C-terminal domain"/>
    <property type="match status" value="1"/>
</dbReference>
<dbReference type="PROSITE" id="PS50089">
    <property type="entry name" value="ZF_RING_2"/>
    <property type="match status" value="1"/>
</dbReference>
<accession>A0ABD3XPI3</accession>
<evidence type="ECO:0000313" key="6">
    <source>
        <dbReference type="EMBL" id="KAL3886972.1"/>
    </source>
</evidence>
<dbReference type="InterPro" id="IPR047153">
    <property type="entry name" value="TRIM45/56/19-like"/>
</dbReference>
<dbReference type="SUPFAM" id="SSF57850">
    <property type="entry name" value="RING/U-box"/>
    <property type="match status" value="1"/>
</dbReference>
<dbReference type="PANTHER" id="PTHR25462">
    <property type="entry name" value="BONUS, ISOFORM C-RELATED"/>
    <property type="match status" value="1"/>
</dbReference>
<evidence type="ECO:0000313" key="7">
    <source>
        <dbReference type="Proteomes" id="UP001634394"/>
    </source>
</evidence>
<dbReference type="EMBL" id="JBJQND010000002">
    <property type="protein sequence ID" value="KAL3886972.1"/>
    <property type="molecule type" value="Genomic_DNA"/>
</dbReference>
<keyword evidence="1" id="KW-0479">Metal-binding</keyword>
<keyword evidence="7" id="KW-1185">Reference proteome</keyword>
<proteinExistence type="predicted"/>
<evidence type="ECO:0000256" key="4">
    <source>
        <dbReference type="PROSITE-ProRule" id="PRU00175"/>
    </source>
</evidence>
<reference evidence="6 7" key="1">
    <citation type="submission" date="2024-11" db="EMBL/GenBank/DDBJ databases">
        <title>Chromosome-level genome assembly of the freshwater bivalve Anodonta woodiana.</title>
        <authorList>
            <person name="Chen X."/>
        </authorList>
    </citation>
    <scope>NUCLEOTIDE SEQUENCE [LARGE SCALE GENOMIC DNA]</scope>
    <source>
        <strain evidence="6">MN2024</strain>
        <tissue evidence="6">Gills</tissue>
    </source>
</reference>
<keyword evidence="2 4" id="KW-0863">Zinc-finger</keyword>
<dbReference type="InterPro" id="IPR018957">
    <property type="entry name" value="Znf_C3HC4_RING-type"/>
</dbReference>
<dbReference type="PROSITE" id="PS00518">
    <property type="entry name" value="ZF_RING_1"/>
    <property type="match status" value="1"/>
</dbReference>
<dbReference type="InterPro" id="IPR017907">
    <property type="entry name" value="Znf_RING_CS"/>
</dbReference>
<protein>
    <recommendedName>
        <fullName evidence="5">RING-type domain-containing protein</fullName>
    </recommendedName>
</protein>
<organism evidence="6 7">
    <name type="scientific">Sinanodonta woodiana</name>
    <name type="common">Chinese pond mussel</name>
    <name type="synonym">Anodonta woodiana</name>
    <dbReference type="NCBI Taxonomy" id="1069815"/>
    <lineage>
        <taxon>Eukaryota</taxon>
        <taxon>Metazoa</taxon>
        <taxon>Spiralia</taxon>
        <taxon>Lophotrochozoa</taxon>
        <taxon>Mollusca</taxon>
        <taxon>Bivalvia</taxon>
        <taxon>Autobranchia</taxon>
        <taxon>Heteroconchia</taxon>
        <taxon>Palaeoheterodonta</taxon>
        <taxon>Unionida</taxon>
        <taxon>Unionoidea</taxon>
        <taxon>Unionidae</taxon>
        <taxon>Unioninae</taxon>
        <taxon>Sinanodonta</taxon>
    </lineage>
</organism>
<comment type="caution">
    <text evidence="6">The sequence shown here is derived from an EMBL/GenBank/DDBJ whole genome shotgun (WGS) entry which is preliminary data.</text>
</comment>
<name>A0ABD3XPI3_SINWO</name>
<evidence type="ECO:0000256" key="1">
    <source>
        <dbReference type="ARBA" id="ARBA00022723"/>
    </source>
</evidence>
<sequence>MAEKMSSTTHEEITCFICIGRLKEPRTLTCLHTFCQKCLSSYIETSDYKLGDKPCFNCPQCQSLTYPPADENNDPKEWASLFPQNTALLALLGEDKPKVDCSSCSSEARSSIATGLCVECIEYLCESCINDHRKVRAVKSHRVWSLDDMSNVHDVIKHMTESYNCTIHKDEQIEYFCKIHKTVCCIKCSIIYHRNCSEFIDLKTSASTALDEDPGDIVEMLTRIEGYLSSYMQSNKSTQNRIESQTNEIVSTIRYAREQVNNLFDVIENEVKQKRRQIYDEETNKLNHIYRESLSQLTAVHGSRQLLDAILRLGNETQVFLTARQTKLQLTNYREQIVKKYTYIESKEITLTLHDSLKTLMSIAADQLATIQTQIKVDKLSLDGIFRTPTLDSVIETKCPNSGSTPSYRGSAWLCSDFILLSDYMNSKCCLYSPEYTHLADYTLKETWDVCSLAEGEVAVTATNAKKIQFLTCTSTITPTRSFTTRYYCDGIAALSEDKLVISGYNDSGNKNYYWSILTTQGKEEYYHEIDQKGGTVTYLAINESKTRLYMSCHDTDTVYCFGLNGQVHFVYTNEQLKGPMGIGVDRDNYLYVAGYQPNNIHQILPDGNLIQIITIGIPEWPRKLTFDKSGNRFLLTNKNGENHIYVLK</sequence>
<dbReference type="InterPro" id="IPR011042">
    <property type="entry name" value="6-blade_b-propeller_TolB-like"/>
</dbReference>
<evidence type="ECO:0000256" key="2">
    <source>
        <dbReference type="ARBA" id="ARBA00022771"/>
    </source>
</evidence>
<dbReference type="SUPFAM" id="SSF101898">
    <property type="entry name" value="NHL repeat"/>
    <property type="match status" value="1"/>
</dbReference>
<dbReference type="PANTHER" id="PTHR25462:SF296">
    <property type="entry name" value="MEIOTIC P26, ISOFORM F"/>
    <property type="match status" value="1"/>
</dbReference>
<dbReference type="Pfam" id="PF00097">
    <property type="entry name" value="zf-C3HC4"/>
    <property type="match status" value="1"/>
</dbReference>
<dbReference type="Gene3D" id="3.30.160.60">
    <property type="entry name" value="Classic Zinc Finger"/>
    <property type="match status" value="1"/>
</dbReference>
<evidence type="ECO:0000256" key="3">
    <source>
        <dbReference type="ARBA" id="ARBA00022833"/>
    </source>
</evidence>
<gene>
    <name evidence="6" type="ORF">ACJMK2_026928</name>
</gene>
<feature type="domain" description="RING-type" evidence="5">
    <location>
        <begin position="15"/>
        <end position="62"/>
    </location>
</feature>
<dbReference type="SMART" id="SM00184">
    <property type="entry name" value="RING"/>
    <property type="match status" value="1"/>
</dbReference>
<dbReference type="Gene3D" id="3.30.40.10">
    <property type="entry name" value="Zinc/RING finger domain, C3HC4 (zinc finger)"/>
    <property type="match status" value="1"/>
</dbReference>